<sequence>MTLAELQYVGAGVRVFVTQPTLSLAIKKLEHDLGTTIFERRQNKVELTPLGEQIVHQTQRVLGKVCCRMPIIVFGNRSWRHVLNSVGQTQKVGKGTPSKPSDRWSSLGLGSP</sequence>
<dbReference type="InterPro" id="IPR036388">
    <property type="entry name" value="WH-like_DNA-bd_sf"/>
</dbReference>
<dbReference type="PRINTS" id="PR00039">
    <property type="entry name" value="HTHLYSR"/>
</dbReference>
<dbReference type="InterPro" id="IPR050950">
    <property type="entry name" value="HTH-type_LysR_regulators"/>
</dbReference>
<dbReference type="SUPFAM" id="SSF46785">
    <property type="entry name" value="Winged helix' DNA-binding domain"/>
    <property type="match status" value="1"/>
</dbReference>
<feature type="domain" description="HTH lysR-type" evidence="2">
    <location>
        <begin position="1"/>
        <end position="48"/>
    </location>
</feature>
<dbReference type="InterPro" id="IPR000847">
    <property type="entry name" value="LysR_HTH_N"/>
</dbReference>
<dbReference type="Proteomes" id="UP000199032">
    <property type="component" value="Unassembled WGS sequence"/>
</dbReference>
<accession>A0A0S4L8L0</accession>
<dbReference type="GO" id="GO:0003700">
    <property type="term" value="F:DNA-binding transcription factor activity"/>
    <property type="evidence" value="ECO:0007669"/>
    <property type="project" value="InterPro"/>
</dbReference>
<dbReference type="InterPro" id="IPR036390">
    <property type="entry name" value="WH_DNA-bd_sf"/>
</dbReference>
<dbReference type="RefSeq" id="WP_218055291.1">
    <property type="nucleotide sequence ID" value="NZ_CZQA01000001.1"/>
</dbReference>
<proteinExistence type="predicted"/>
<dbReference type="STRING" id="1742972.COMA1_10510"/>
<feature type="region of interest" description="Disordered" evidence="1">
    <location>
        <begin position="86"/>
        <end position="112"/>
    </location>
</feature>
<protein>
    <recommendedName>
        <fullName evidence="2">HTH lysR-type domain-containing protein</fullName>
    </recommendedName>
</protein>
<dbReference type="AlphaFoldDB" id="A0A0S4L8L0"/>
<name>A0A0S4L8L0_9BACT</name>
<dbReference type="GO" id="GO:0005829">
    <property type="term" value="C:cytosol"/>
    <property type="evidence" value="ECO:0007669"/>
    <property type="project" value="TreeGrafter"/>
</dbReference>
<evidence type="ECO:0000259" key="2">
    <source>
        <dbReference type="PROSITE" id="PS50931"/>
    </source>
</evidence>
<dbReference type="Gene3D" id="1.10.10.10">
    <property type="entry name" value="Winged helix-like DNA-binding domain superfamily/Winged helix DNA-binding domain"/>
    <property type="match status" value="1"/>
</dbReference>
<reference evidence="3 4" key="1">
    <citation type="submission" date="2015-10" db="EMBL/GenBank/DDBJ databases">
        <authorList>
            <person name="Gilbert D.G."/>
        </authorList>
    </citation>
    <scope>NUCLEOTIDE SEQUENCE [LARGE SCALE GENOMIC DNA]</scope>
    <source>
        <strain evidence="3">COMA1</strain>
    </source>
</reference>
<organism evidence="3 4">
    <name type="scientific">Candidatus Nitrospira nitrosa</name>
    <dbReference type="NCBI Taxonomy" id="1742972"/>
    <lineage>
        <taxon>Bacteria</taxon>
        <taxon>Pseudomonadati</taxon>
        <taxon>Nitrospirota</taxon>
        <taxon>Nitrospiria</taxon>
        <taxon>Nitrospirales</taxon>
        <taxon>Nitrospiraceae</taxon>
        <taxon>Nitrospira</taxon>
    </lineage>
</organism>
<dbReference type="Pfam" id="PF00126">
    <property type="entry name" value="HTH_1"/>
    <property type="match status" value="1"/>
</dbReference>
<evidence type="ECO:0000256" key="1">
    <source>
        <dbReference type="SAM" id="MobiDB-lite"/>
    </source>
</evidence>
<keyword evidence="4" id="KW-1185">Reference proteome</keyword>
<dbReference type="EMBL" id="CZQA01000001">
    <property type="protein sequence ID" value="CUS32219.1"/>
    <property type="molecule type" value="Genomic_DNA"/>
</dbReference>
<evidence type="ECO:0000313" key="4">
    <source>
        <dbReference type="Proteomes" id="UP000199032"/>
    </source>
</evidence>
<gene>
    <name evidence="3" type="ORF">COMA1_10510</name>
</gene>
<dbReference type="PANTHER" id="PTHR30419">
    <property type="entry name" value="HTH-TYPE TRANSCRIPTIONAL REGULATOR YBHD"/>
    <property type="match status" value="1"/>
</dbReference>
<dbReference type="PROSITE" id="PS50931">
    <property type="entry name" value="HTH_LYSR"/>
    <property type="match status" value="1"/>
</dbReference>
<evidence type="ECO:0000313" key="3">
    <source>
        <dbReference type="EMBL" id="CUS32219.1"/>
    </source>
</evidence>